<dbReference type="InterPro" id="IPR011006">
    <property type="entry name" value="CheY-like_superfamily"/>
</dbReference>
<comment type="function">
    <text evidence="10">Member of the two-component regulatory system HssS/HssR involved in intracellular heme homeostasis and tempering of staphylococcal virulence. Phosphorylated HssR binds to a direct repeat sequence within hrtAB promoter and activates the expression of hrtAB, an efflux pump, in response to extracellular heme, hemin, hemoglobin or blood.</text>
</comment>
<reference evidence="16 17" key="1">
    <citation type="submission" date="2020-07" db="EMBL/GenBank/DDBJ databases">
        <authorList>
            <person name="Criscuolo A."/>
        </authorList>
    </citation>
    <scope>NUCLEOTIDE SEQUENCE [LARGE SCALE GENOMIC DNA]</scope>
    <source>
        <strain evidence="17">CIP 111030</strain>
    </source>
</reference>
<evidence type="ECO:0000313" key="17">
    <source>
        <dbReference type="Proteomes" id="UP000521032"/>
    </source>
</evidence>
<evidence type="ECO:0000256" key="7">
    <source>
        <dbReference type="ARBA" id="ARBA00023125"/>
    </source>
</evidence>
<keyword evidence="7 13" id="KW-0238">DNA-binding</keyword>
<evidence type="ECO:0000256" key="4">
    <source>
        <dbReference type="ARBA" id="ARBA00023012"/>
    </source>
</evidence>
<organism evidence="16 17">
    <name type="scientific">Phocicoccus schoeneichii</name>
    <dbReference type="NCBI Taxonomy" id="1812261"/>
    <lineage>
        <taxon>Bacteria</taxon>
        <taxon>Bacillati</taxon>
        <taxon>Bacillota</taxon>
        <taxon>Bacilli</taxon>
        <taxon>Bacillales</taxon>
        <taxon>Salinicoccaceae</taxon>
        <taxon>Phocicoccus</taxon>
    </lineage>
</organism>
<dbReference type="GO" id="GO:0000976">
    <property type="term" value="F:transcription cis-regulatory region binding"/>
    <property type="evidence" value="ECO:0007669"/>
    <property type="project" value="TreeGrafter"/>
</dbReference>
<feature type="DNA-binding region" description="OmpR/PhoB-type" evidence="13">
    <location>
        <begin position="121"/>
        <end position="219"/>
    </location>
</feature>
<name>A0A6V7R208_9BACL</name>
<evidence type="ECO:0000256" key="12">
    <source>
        <dbReference type="PROSITE-ProRule" id="PRU00169"/>
    </source>
</evidence>
<evidence type="ECO:0000256" key="5">
    <source>
        <dbReference type="ARBA" id="ARBA00023015"/>
    </source>
</evidence>
<dbReference type="InterPro" id="IPR036388">
    <property type="entry name" value="WH-like_DNA-bd_sf"/>
</dbReference>
<feature type="modified residue" description="4-aspartylphosphate" evidence="12">
    <location>
        <position position="51"/>
    </location>
</feature>
<keyword evidence="8" id="KW-0010">Activator</keyword>
<dbReference type="Proteomes" id="UP000521032">
    <property type="component" value="Unassembled WGS sequence"/>
</dbReference>
<dbReference type="InterPro" id="IPR039420">
    <property type="entry name" value="WalR-like"/>
</dbReference>
<accession>A0A6V7R208</accession>
<evidence type="ECO:0000313" key="16">
    <source>
        <dbReference type="EMBL" id="CAD2070962.1"/>
    </source>
</evidence>
<keyword evidence="3 12" id="KW-0597">Phosphoprotein</keyword>
<dbReference type="GO" id="GO:0000156">
    <property type="term" value="F:phosphorelay response regulator activity"/>
    <property type="evidence" value="ECO:0007669"/>
    <property type="project" value="TreeGrafter"/>
</dbReference>
<dbReference type="InterPro" id="IPR001867">
    <property type="entry name" value="OmpR/PhoB-type_DNA-bd"/>
</dbReference>
<dbReference type="PROSITE" id="PS51755">
    <property type="entry name" value="OMPR_PHOB"/>
    <property type="match status" value="1"/>
</dbReference>
<feature type="domain" description="OmpR/PhoB-type" evidence="15">
    <location>
        <begin position="121"/>
        <end position="219"/>
    </location>
</feature>
<dbReference type="SUPFAM" id="SSF46894">
    <property type="entry name" value="C-terminal effector domain of the bipartite response regulators"/>
    <property type="match status" value="1"/>
</dbReference>
<dbReference type="Pfam" id="PF00072">
    <property type="entry name" value="Response_reg"/>
    <property type="match status" value="1"/>
</dbReference>
<evidence type="ECO:0000259" key="14">
    <source>
        <dbReference type="PROSITE" id="PS50110"/>
    </source>
</evidence>
<evidence type="ECO:0000256" key="9">
    <source>
        <dbReference type="ARBA" id="ARBA00023163"/>
    </source>
</evidence>
<dbReference type="Gene3D" id="1.10.10.10">
    <property type="entry name" value="Winged helix-like DNA-binding domain superfamily/Winged helix DNA-binding domain"/>
    <property type="match status" value="1"/>
</dbReference>
<dbReference type="EMBL" id="CAJEWE010000003">
    <property type="protein sequence ID" value="CAD2070962.1"/>
    <property type="molecule type" value="Genomic_DNA"/>
</dbReference>
<protein>
    <recommendedName>
        <fullName evidence="11">Heme response regulator HssR</fullName>
    </recommendedName>
</protein>
<dbReference type="SMART" id="SM00448">
    <property type="entry name" value="REC"/>
    <property type="match status" value="1"/>
</dbReference>
<dbReference type="GO" id="GO:0006355">
    <property type="term" value="P:regulation of DNA-templated transcription"/>
    <property type="evidence" value="ECO:0007669"/>
    <property type="project" value="InterPro"/>
</dbReference>
<evidence type="ECO:0000256" key="2">
    <source>
        <dbReference type="ARBA" id="ARBA00022490"/>
    </source>
</evidence>
<dbReference type="CDD" id="cd17574">
    <property type="entry name" value="REC_OmpR"/>
    <property type="match status" value="1"/>
</dbReference>
<dbReference type="PANTHER" id="PTHR48111:SF49">
    <property type="entry name" value="HEME RESPONSE REGULATOR HSSR"/>
    <property type="match status" value="1"/>
</dbReference>
<dbReference type="GO" id="GO:0032993">
    <property type="term" value="C:protein-DNA complex"/>
    <property type="evidence" value="ECO:0007669"/>
    <property type="project" value="TreeGrafter"/>
</dbReference>
<keyword evidence="5" id="KW-0805">Transcription regulation</keyword>
<keyword evidence="9" id="KW-0804">Transcription</keyword>
<dbReference type="PROSITE" id="PS50110">
    <property type="entry name" value="RESPONSE_REGULATORY"/>
    <property type="match status" value="1"/>
</dbReference>
<evidence type="ECO:0000256" key="6">
    <source>
        <dbReference type="ARBA" id="ARBA00023026"/>
    </source>
</evidence>
<feature type="domain" description="Response regulatory" evidence="14">
    <location>
        <begin position="3"/>
        <end position="115"/>
    </location>
</feature>
<evidence type="ECO:0000256" key="1">
    <source>
        <dbReference type="ARBA" id="ARBA00004496"/>
    </source>
</evidence>
<gene>
    <name evidence="16" type="primary">hssR</name>
    <name evidence="16" type="ORF">JEOSCH030_00129</name>
</gene>
<sequence length="220" mass="25183">MRHLLIVDDEKALREMVAEGTGTFYETHTAVDAMEAIDVLEENTIDLAIVDVTMPGMNGFELCARIKEEYEIPVIMLTARSALNDKRQAFQAGTDDYVTKPFEMEELLFRINAVLARYGSRDVLELGNVTVIESEYAVEVDGQDMYFPRKEFELLNTLVKNYPNVLTRDQLIETVWGYDFDGDERTVDVHVKRIRKRLKQVNSCIEIDTVRGVGYKVSDV</sequence>
<dbReference type="PANTHER" id="PTHR48111">
    <property type="entry name" value="REGULATOR OF RPOS"/>
    <property type="match status" value="1"/>
</dbReference>
<dbReference type="InterPro" id="IPR001789">
    <property type="entry name" value="Sig_transdc_resp-reg_receiver"/>
</dbReference>
<dbReference type="FunFam" id="1.10.10.10:FF:000018">
    <property type="entry name" value="DNA-binding response regulator ResD"/>
    <property type="match status" value="1"/>
</dbReference>
<dbReference type="AlphaFoldDB" id="A0A6V7R208"/>
<dbReference type="SMART" id="SM00862">
    <property type="entry name" value="Trans_reg_C"/>
    <property type="match status" value="1"/>
</dbReference>
<dbReference type="CDD" id="cd00383">
    <property type="entry name" value="trans_reg_C"/>
    <property type="match status" value="1"/>
</dbReference>
<keyword evidence="6" id="KW-0843">Virulence</keyword>
<evidence type="ECO:0000256" key="13">
    <source>
        <dbReference type="PROSITE-ProRule" id="PRU01091"/>
    </source>
</evidence>
<comment type="caution">
    <text evidence="16">The sequence shown here is derived from an EMBL/GenBank/DDBJ whole genome shotgun (WGS) entry which is preliminary data.</text>
</comment>
<evidence type="ECO:0000256" key="11">
    <source>
        <dbReference type="ARBA" id="ARBA00039976"/>
    </source>
</evidence>
<dbReference type="InterPro" id="IPR016032">
    <property type="entry name" value="Sig_transdc_resp-reg_C-effctor"/>
</dbReference>
<evidence type="ECO:0000256" key="3">
    <source>
        <dbReference type="ARBA" id="ARBA00022553"/>
    </source>
</evidence>
<dbReference type="Pfam" id="PF00486">
    <property type="entry name" value="Trans_reg_C"/>
    <property type="match status" value="1"/>
</dbReference>
<keyword evidence="4" id="KW-0902">Two-component regulatory system</keyword>
<dbReference type="SUPFAM" id="SSF52172">
    <property type="entry name" value="CheY-like"/>
    <property type="match status" value="1"/>
</dbReference>
<dbReference type="Gene3D" id="3.40.50.2300">
    <property type="match status" value="1"/>
</dbReference>
<keyword evidence="2" id="KW-0963">Cytoplasm</keyword>
<dbReference type="RefSeq" id="WP_186084502.1">
    <property type="nucleotide sequence ID" value="NZ_BMDB01000003.1"/>
</dbReference>
<proteinExistence type="predicted"/>
<evidence type="ECO:0000256" key="8">
    <source>
        <dbReference type="ARBA" id="ARBA00023159"/>
    </source>
</evidence>
<dbReference type="GO" id="GO:0005829">
    <property type="term" value="C:cytosol"/>
    <property type="evidence" value="ECO:0007669"/>
    <property type="project" value="TreeGrafter"/>
</dbReference>
<evidence type="ECO:0000256" key="10">
    <source>
        <dbReference type="ARBA" id="ARBA00037471"/>
    </source>
</evidence>
<keyword evidence="17" id="KW-1185">Reference proteome</keyword>
<evidence type="ECO:0000259" key="15">
    <source>
        <dbReference type="PROSITE" id="PS51755"/>
    </source>
</evidence>
<comment type="subcellular location">
    <subcellularLocation>
        <location evidence="1">Cytoplasm</location>
    </subcellularLocation>
</comment>